<evidence type="ECO:0000256" key="2">
    <source>
        <dbReference type="SAM" id="SignalP"/>
    </source>
</evidence>
<proteinExistence type="predicted"/>
<gene>
    <name evidence="3" type="ORF">CLV99_1055</name>
</gene>
<feature type="signal peptide" evidence="2">
    <location>
        <begin position="1"/>
        <end position="21"/>
    </location>
</feature>
<dbReference type="AlphaFoldDB" id="A0A4R6WLE7"/>
<reference evidence="3 4" key="1">
    <citation type="submission" date="2019-03" db="EMBL/GenBank/DDBJ databases">
        <title>Genomic Encyclopedia of Archaeal and Bacterial Type Strains, Phase II (KMG-II): from individual species to whole genera.</title>
        <authorList>
            <person name="Goeker M."/>
        </authorList>
    </citation>
    <scope>NUCLEOTIDE SEQUENCE [LARGE SCALE GENOMIC DNA]</scope>
    <source>
        <strain evidence="3 4">DSM 28353</strain>
    </source>
</reference>
<evidence type="ECO:0000313" key="4">
    <source>
        <dbReference type="Proteomes" id="UP000295292"/>
    </source>
</evidence>
<sequence>MKISFLILFCIIVFTSSIGRATAQSATTDQTAAIAKSAKSFYDWYFQNDFPYYEVIRAKNGKCKLDTASFFSKLRALGTISELFIVREGKRVKDCADFMASVDYTEHEAADAYEYDIHCSDFYYMYWIKSQETPNSFAIKNVKQHGPQEGTADVYVNYGGADEYLVTISLEKEQGNWKIIDINTIEKDEASLIKARPLIEDFIPHGWKTIVHESGDLNKDGIDDHVIVIEDTKSENFRINDRLGQDTLNLNPRLIMVFLKEKDHGYTLAAQNAIGFIPSENDEESTCLADPLMTEGGITIQKGILIISFQYWLSCGSWYVNNADYKFRYQDGEMKLIGFDHSEFHRASGEQSSTSINLSTKQMEHTTGYNMFDDSASKPKKSKSKWKGEKGYTLDQCSPNTYFELLDIK</sequence>
<organism evidence="3 4">
    <name type="scientific">Sphingobacterium yanglingense</name>
    <dbReference type="NCBI Taxonomy" id="1437280"/>
    <lineage>
        <taxon>Bacteria</taxon>
        <taxon>Pseudomonadati</taxon>
        <taxon>Bacteroidota</taxon>
        <taxon>Sphingobacteriia</taxon>
        <taxon>Sphingobacteriales</taxon>
        <taxon>Sphingobacteriaceae</taxon>
        <taxon>Sphingobacterium</taxon>
    </lineage>
</organism>
<dbReference type="EMBL" id="SNYV01000011">
    <property type="protein sequence ID" value="TDQ79608.1"/>
    <property type="molecule type" value="Genomic_DNA"/>
</dbReference>
<feature type="region of interest" description="Disordered" evidence="1">
    <location>
        <begin position="369"/>
        <end position="390"/>
    </location>
</feature>
<dbReference type="Proteomes" id="UP000295292">
    <property type="component" value="Unassembled WGS sequence"/>
</dbReference>
<comment type="caution">
    <text evidence="3">The sequence shown here is derived from an EMBL/GenBank/DDBJ whole genome shotgun (WGS) entry which is preliminary data.</text>
</comment>
<keyword evidence="4" id="KW-1185">Reference proteome</keyword>
<dbReference type="Gene3D" id="3.10.450.50">
    <property type="match status" value="1"/>
</dbReference>
<dbReference type="OrthoDB" id="86940at2"/>
<evidence type="ECO:0000256" key="1">
    <source>
        <dbReference type="SAM" id="MobiDB-lite"/>
    </source>
</evidence>
<feature type="chain" id="PRO_5020644655" description="DUF3828 domain-containing protein" evidence="2">
    <location>
        <begin position="22"/>
        <end position="409"/>
    </location>
</feature>
<name>A0A4R6WLE7_9SPHI</name>
<accession>A0A4R6WLE7</accession>
<dbReference type="RefSeq" id="WP_133583385.1">
    <property type="nucleotide sequence ID" value="NZ_SNYV01000011.1"/>
</dbReference>
<keyword evidence="2" id="KW-0732">Signal</keyword>
<evidence type="ECO:0000313" key="3">
    <source>
        <dbReference type="EMBL" id="TDQ79608.1"/>
    </source>
</evidence>
<evidence type="ECO:0008006" key="5">
    <source>
        <dbReference type="Google" id="ProtNLM"/>
    </source>
</evidence>
<protein>
    <recommendedName>
        <fullName evidence="5">DUF3828 domain-containing protein</fullName>
    </recommendedName>
</protein>